<evidence type="ECO:0000313" key="2">
    <source>
        <dbReference type="Proteomes" id="UP000217199"/>
    </source>
</evidence>
<dbReference type="OrthoDB" id="3358904at2759"/>
<organism evidence="1 2">
    <name type="scientific">Pyrrhoderma noxium</name>
    <dbReference type="NCBI Taxonomy" id="2282107"/>
    <lineage>
        <taxon>Eukaryota</taxon>
        <taxon>Fungi</taxon>
        <taxon>Dikarya</taxon>
        <taxon>Basidiomycota</taxon>
        <taxon>Agaricomycotina</taxon>
        <taxon>Agaricomycetes</taxon>
        <taxon>Hymenochaetales</taxon>
        <taxon>Hymenochaetaceae</taxon>
        <taxon>Pyrrhoderma</taxon>
    </lineage>
</organism>
<dbReference type="InParanoid" id="A0A286UMV0"/>
<dbReference type="AlphaFoldDB" id="A0A286UMV0"/>
<keyword evidence="2" id="KW-1185">Reference proteome</keyword>
<dbReference type="Proteomes" id="UP000217199">
    <property type="component" value="Unassembled WGS sequence"/>
</dbReference>
<dbReference type="EMBL" id="NBII01000003">
    <property type="protein sequence ID" value="PAV20918.1"/>
    <property type="molecule type" value="Genomic_DNA"/>
</dbReference>
<sequence>MTQPVVSRPFFSVSSFLIQYRSVHSNCVLTEMEGQSLTEPTNFEKLVVNAIAAMTKNKKSIDQRILRVYLTLAPSYLVMDTSMNAETGIASWKTGLHQLVNILIALHKRGELELETVNVASKACSECWSISGSWHGLEECKETIREIAGKLKTLLDPNGRTFQGHPIYTPS</sequence>
<name>A0A286UMV0_9AGAM</name>
<evidence type="ECO:0000313" key="1">
    <source>
        <dbReference type="EMBL" id="PAV20918.1"/>
    </source>
</evidence>
<gene>
    <name evidence="1" type="ORF">PNOK_0354500</name>
</gene>
<comment type="caution">
    <text evidence="1">The sequence shown here is derived from an EMBL/GenBank/DDBJ whole genome shotgun (WGS) entry which is preliminary data.</text>
</comment>
<reference evidence="1 2" key="1">
    <citation type="journal article" date="2017" name="Mol. Ecol.">
        <title>Comparative and population genomic landscape of Phellinus noxius: A hypervariable fungus causing root rot in trees.</title>
        <authorList>
            <person name="Chung C.L."/>
            <person name="Lee T.J."/>
            <person name="Akiba M."/>
            <person name="Lee H.H."/>
            <person name="Kuo T.H."/>
            <person name="Liu D."/>
            <person name="Ke H.M."/>
            <person name="Yokoi T."/>
            <person name="Roa M.B."/>
            <person name="Lu M.J."/>
            <person name="Chang Y.Y."/>
            <person name="Ann P.J."/>
            <person name="Tsai J.N."/>
            <person name="Chen C.Y."/>
            <person name="Tzean S.S."/>
            <person name="Ota Y."/>
            <person name="Hattori T."/>
            <person name="Sahashi N."/>
            <person name="Liou R.F."/>
            <person name="Kikuchi T."/>
            <person name="Tsai I.J."/>
        </authorList>
    </citation>
    <scope>NUCLEOTIDE SEQUENCE [LARGE SCALE GENOMIC DNA]</scope>
    <source>
        <strain evidence="1 2">FFPRI411160</strain>
    </source>
</reference>
<accession>A0A286UMV0</accession>
<dbReference type="STRING" id="2282107.A0A286UMV0"/>
<protein>
    <submittedName>
        <fullName evidence="1">Uncharacterized protein</fullName>
    </submittedName>
</protein>
<proteinExistence type="predicted"/>